<dbReference type="EMBL" id="CYYK01000004">
    <property type="protein sequence ID" value="CUO07443.1"/>
    <property type="molecule type" value="Genomic_DNA"/>
</dbReference>
<keyword evidence="5" id="KW-0808">Transferase</keyword>
<proteinExistence type="predicted"/>
<keyword evidence="1" id="KW-0472">Membrane</keyword>
<keyword evidence="1" id="KW-1133">Transmembrane helix</keyword>
<dbReference type="SMART" id="SM00028">
    <property type="entry name" value="TPR"/>
    <property type="match status" value="5"/>
</dbReference>
<dbReference type="Proteomes" id="UP000284660">
    <property type="component" value="Unassembled WGS sequence"/>
</dbReference>
<gene>
    <name evidence="4" type="primary">ypdA_2</name>
    <name evidence="6" type="ORF">DW782_10810</name>
    <name evidence="4" type="ORF">ERS852380_01546</name>
    <name evidence="5" type="ORF">GKD66_15860</name>
</gene>
<dbReference type="EMBL" id="WKMC01000013">
    <property type="protein sequence ID" value="MRZ51677.1"/>
    <property type="molecule type" value="Genomic_DNA"/>
</dbReference>
<accession>A0A174C3B2</accession>
<evidence type="ECO:0000313" key="7">
    <source>
        <dbReference type="Proteomes" id="UP000095455"/>
    </source>
</evidence>
<evidence type="ECO:0000313" key="9">
    <source>
        <dbReference type="Proteomes" id="UP000441358"/>
    </source>
</evidence>
<dbReference type="PANTHER" id="PTHR34220:SF7">
    <property type="entry name" value="SENSOR HISTIDINE KINASE YPDA"/>
    <property type="match status" value="1"/>
</dbReference>
<dbReference type="Pfam" id="PF06580">
    <property type="entry name" value="His_kinase"/>
    <property type="match status" value="1"/>
</dbReference>
<dbReference type="InterPro" id="IPR003594">
    <property type="entry name" value="HATPase_dom"/>
</dbReference>
<evidence type="ECO:0000313" key="4">
    <source>
        <dbReference type="EMBL" id="CUO07443.1"/>
    </source>
</evidence>
<name>A0A174C3B2_PARDI</name>
<dbReference type="Pfam" id="PF02518">
    <property type="entry name" value="HATPase_c"/>
    <property type="match status" value="1"/>
</dbReference>
<protein>
    <submittedName>
        <fullName evidence="4">Inner membrane protein ypdA</fullName>
    </submittedName>
    <submittedName>
        <fullName evidence="5">Sensor histidine kinase</fullName>
    </submittedName>
    <submittedName>
        <fullName evidence="6">Tetratricopeptide repeat protein</fullName>
    </submittedName>
</protein>
<feature type="transmembrane region" description="Helical" evidence="1">
    <location>
        <begin position="445"/>
        <end position="465"/>
    </location>
</feature>
<dbReference type="PANTHER" id="PTHR34220">
    <property type="entry name" value="SENSOR HISTIDINE KINASE YPDA"/>
    <property type="match status" value="1"/>
</dbReference>
<feature type="domain" description="Histidine kinase/HSP90-like ATPase" evidence="2">
    <location>
        <begin position="586"/>
        <end position="683"/>
    </location>
</feature>
<dbReference type="InterPro" id="IPR019734">
    <property type="entry name" value="TPR_rpt"/>
</dbReference>
<keyword evidence="5" id="KW-0418">Kinase</keyword>
<organism evidence="6 8">
    <name type="scientific">Parabacteroides distasonis</name>
    <dbReference type="NCBI Taxonomy" id="823"/>
    <lineage>
        <taxon>Bacteria</taxon>
        <taxon>Pseudomonadati</taxon>
        <taxon>Bacteroidota</taxon>
        <taxon>Bacteroidia</taxon>
        <taxon>Bacteroidales</taxon>
        <taxon>Tannerellaceae</taxon>
        <taxon>Parabacteroides</taxon>
    </lineage>
</organism>
<keyword evidence="1" id="KW-0812">Transmembrane</keyword>
<dbReference type="RefSeq" id="WP_008780607.1">
    <property type="nucleotide sequence ID" value="NZ_CABMKT010000001.1"/>
</dbReference>
<dbReference type="InterPro" id="IPR050640">
    <property type="entry name" value="Bact_2-comp_sensor_kinase"/>
</dbReference>
<evidence type="ECO:0000313" key="6">
    <source>
        <dbReference type="EMBL" id="RHD75145.1"/>
    </source>
</evidence>
<evidence type="ECO:0000256" key="1">
    <source>
        <dbReference type="SAM" id="Phobius"/>
    </source>
</evidence>
<dbReference type="Gene3D" id="3.30.565.10">
    <property type="entry name" value="Histidine kinase-like ATPase, C-terminal domain"/>
    <property type="match status" value="1"/>
</dbReference>
<dbReference type="GO" id="GO:0000155">
    <property type="term" value="F:phosphorelay sensor kinase activity"/>
    <property type="evidence" value="ECO:0007669"/>
    <property type="project" value="InterPro"/>
</dbReference>
<dbReference type="EMBL" id="QSJN01000005">
    <property type="protein sequence ID" value="RHD75145.1"/>
    <property type="molecule type" value="Genomic_DNA"/>
</dbReference>
<dbReference type="Pfam" id="PF13181">
    <property type="entry name" value="TPR_8"/>
    <property type="match status" value="1"/>
</dbReference>
<evidence type="ECO:0000313" key="8">
    <source>
        <dbReference type="Proteomes" id="UP000284660"/>
    </source>
</evidence>
<dbReference type="AlphaFoldDB" id="A0A174C3B2"/>
<dbReference type="SUPFAM" id="SSF48452">
    <property type="entry name" value="TPR-like"/>
    <property type="match status" value="2"/>
</dbReference>
<dbReference type="Proteomes" id="UP000441358">
    <property type="component" value="Unassembled WGS sequence"/>
</dbReference>
<sequence>MNFKTAKMMTKYRVCMTFMSILLLLFHFVFLFSCGKLPEKTFAFSDNLRIDSLEHMAMDSIYRNPRYAHSALDEALSLTKDSDKYYKLLAAKSQIYFANSVYDSGFVLHRSIIDYCDRVPMSPKIHGLLGTLKNTVGNYYSFLDKTDSALLCYSEAYQEIRQSEMEHKIPDIYINIADIYARKGAYDQRARYFRQALFVSDSLGIMDRMSFPIYFGLGETYMELRDFDLSDHFYRLAEKELDSRNLSEKFTFCNSRGNYYYYKEEYAEALPWFLKAREVVRPTHMDFYTNVCEINLGEIYLCMDQLDSARFYLEKGFRYFHTYNNKTALYHLTTLKASLALKEGNSGLAYQLLRSYTDTVGIDPKMVVIRNKNLQNYFATTGDFRRAYEYQTKNSVIENNIRSERTQMRVAEIDMRYRQDTTLLKREAIIKQQAGRMEYLEMSRWVWILLFAILSIVSGMAYYFMKRKRHAQWLSHIDQVTKLKMESIRNRVSPHFIFNVLNREISTEEEGSLRRTQLSGLVELLRSSLEISEKLSITLREELRFVRTYLNLQTQALGPDFHLAWNIDPSLDTDAIYLPAMLIQIPVENAVKHGLCAIEGEKRLSVFVERDGKGIHIRIEDNGPGYRPFTNAGHTNGTGMGTKVLYRTILLLNRRNKEKITYSVQSKEKGMGSGTIVSFFIPLDFNYAF</sequence>
<evidence type="ECO:0000259" key="3">
    <source>
        <dbReference type="Pfam" id="PF06580"/>
    </source>
</evidence>
<reference evidence="5 9" key="3">
    <citation type="journal article" date="2019" name="Nat. Med.">
        <title>A library of human gut bacterial isolates paired with longitudinal multiomics data enables mechanistic microbiome research.</title>
        <authorList>
            <person name="Poyet M."/>
            <person name="Groussin M."/>
            <person name="Gibbons S.M."/>
            <person name="Avila-Pacheco J."/>
            <person name="Jiang X."/>
            <person name="Kearney S.M."/>
            <person name="Perrotta A.R."/>
            <person name="Berdy B."/>
            <person name="Zhao S."/>
            <person name="Lieberman T.D."/>
            <person name="Swanson P.K."/>
            <person name="Smith M."/>
            <person name="Roesemann S."/>
            <person name="Alexander J.E."/>
            <person name="Rich S.A."/>
            <person name="Livny J."/>
            <person name="Vlamakis H."/>
            <person name="Clish C."/>
            <person name="Bullock K."/>
            <person name="Deik A."/>
            <person name="Scott J."/>
            <person name="Pierce K.A."/>
            <person name="Xavier R.J."/>
            <person name="Alm E.J."/>
        </authorList>
    </citation>
    <scope>NUCLEOTIDE SEQUENCE [LARGE SCALE GENOMIC DNA]</scope>
    <source>
        <strain evidence="5 9">BIOML-A32</strain>
    </source>
</reference>
<comment type="caution">
    <text evidence="6">The sequence shown here is derived from an EMBL/GenBank/DDBJ whole genome shotgun (WGS) entry which is preliminary data.</text>
</comment>
<reference evidence="6 8" key="2">
    <citation type="submission" date="2018-08" db="EMBL/GenBank/DDBJ databases">
        <title>A genome reference for cultivated species of the human gut microbiota.</title>
        <authorList>
            <person name="Zou Y."/>
            <person name="Xue W."/>
            <person name="Luo G."/>
        </authorList>
    </citation>
    <scope>NUCLEOTIDE SEQUENCE [LARGE SCALE GENOMIC DNA]</scope>
    <source>
        <strain evidence="6 8">AM30-4</strain>
    </source>
</reference>
<dbReference type="PROSITE" id="PS51257">
    <property type="entry name" value="PROKAR_LIPOPROTEIN"/>
    <property type="match status" value="1"/>
</dbReference>
<dbReference type="SUPFAM" id="SSF55874">
    <property type="entry name" value="ATPase domain of HSP90 chaperone/DNA topoisomerase II/histidine kinase"/>
    <property type="match status" value="1"/>
</dbReference>
<dbReference type="InterPro" id="IPR036890">
    <property type="entry name" value="HATPase_C_sf"/>
</dbReference>
<dbReference type="Gene3D" id="1.25.40.10">
    <property type="entry name" value="Tetratricopeptide repeat domain"/>
    <property type="match status" value="2"/>
</dbReference>
<dbReference type="InterPro" id="IPR010559">
    <property type="entry name" value="Sig_transdc_His_kin_internal"/>
</dbReference>
<feature type="domain" description="Signal transduction histidine kinase internal region" evidence="3">
    <location>
        <begin position="484"/>
        <end position="556"/>
    </location>
</feature>
<dbReference type="Proteomes" id="UP000095455">
    <property type="component" value="Unassembled WGS sequence"/>
</dbReference>
<evidence type="ECO:0000313" key="5">
    <source>
        <dbReference type="EMBL" id="MRZ51677.1"/>
    </source>
</evidence>
<evidence type="ECO:0000259" key="2">
    <source>
        <dbReference type="Pfam" id="PF02518"/>
    </source>
</evidence>
<dbReference type="InterPro" id="IPR011990">
    <property type="entry name" value="TPR-like_helical_dom_sf"/>
</dbReference>
<reference evidence="4 7" key="1">
    <citation type="submission" date="2015-09" db="EMBL/GenBank/DDBJ databases">
        <authorList>
            <consortium name="Pathogen Informatics"/>
        </authorList>
    </citation>
    <scope>NUCLEOTIDE SEQUENCE [LARGE SCALE GENOMIC DNA]</scope>
    <source>
        <strain evidence="4 7">2789STDY5608822</strain>
    </source>
</reference>
<dbReference type="GO" id="GO:0016020">
    <property type="term" value="C:membrane"/>
    <property type="evidence" value="ECO:0007669"/>
    <property type="project" value="InterPro"/>
</dbReference>